<name>A0A2K9E3P8_9FIRM</name>
<dbReference type="InterPro" id="IPR052016">
    <property type="entry name" value="Bact_Sigma-Reg"/>
</dbReference>
<dbReference type="KEGG" id="hsc:HVS_05385"/>
<dbReference type="InterPro" id="IPR036457">
    <property type="entry name" value="PPM-type-like_dom_sf"/>
</dbReference>
<dbReference type="GO" id="GO:0016791">
    <property type="term" value="F:phosphatase activity"/>
    <property type="evidence" value="ECO:0007669"/>
    <property type="project" value="TreeGrafter"/>
</dbReference>
<keyword evidence="2" id="KW-1133">Transmembrane helix</keyword>
<dbReference type="RefSeq" id="WP_101299923.1">
    <property type="nucleotide sequence ID" value="NZ_CP025197.1"/>
</dbReference>
<evidence type="ECO:0000256" key="1">
    <source>
        <dbReference type="ARBA" id="ARBA00022801"/>
    </source>
</evidence>
<feature type="transmembrane region" description="Helical" evidence="2">
    <location>
        <begin position="152"/>
        <end position="171"/>
    </location>
</feature>
<dbReference type="Pfam" id="PF17159">
    <property type="entry name" value="MASE3"/>
    <property type="match status" value="1"/>
</dbReference>
<feature type="transmembrane region" description="Helical" evidence="2">
    <location>
        <begin position="218"/>
        <end position="239"/>
    </location>
</feature>
<dbReference type="PANTHER" id="PTHR43156">
    <property type="entry name" value="STAGE II SPORULATION PROTEIN E-RELATED"/>
    <property type="match status" value="1"/>
</dbReference>
<keyword evidence="5" id="KW-1185">Reference proteome</keyword>
<dbReference type="Proteomes" id="UP000233534">
    <property type="component" value="Chromosome"/>
</dbReference>
<reference evidence="4 5" key="1">
    <citation type="submission" date="2017-12" db="EMBL/GenBank/DDBJ databases">
        <title>Complete genome sequence of Herbivorax saccincola GGR1, a novel Cellulosome-producing hydrolytic bacterium in a thermophilic biogas plant, established by Illumina and Nanopore MinION sequencing.</title>
        <authorList>
            <person name="Pechtl A."/>
            <person name="Ruckert C."/>
            <person name="Koeck D.E."/>
            <person name="Maus I."/>
            <person name="Winkler A."/>
            <person name="Kalinowski J."/>
            <person name="Puhler A."/>
            <person name="Schwarz W.W."/>
            <person name="Zverlov V.V."/>
            <person name="Schluter A."/>
            <person name="Liebl W."/>
        </authorList>
    </citation>
    <scope>NUCLEOTIDE SEQUENCE [LARGE SCALE GENOMIC DNA]</scope>
    <source>
        <strain evidence="5">SR1</strain>
    </source>
</reference>
<dbReference type="PANTHER" id="PTHR43156:SF2">
    <property type="entry name" value="STAGE II SPORULATION PROTEIN E"/>
    <property type="match status" value="1"/>
</dbReference>
<dbReference type="AlphaFoldDB" id="A0A2K9E3P8"/>
<proteinExistence type="predicted"/>
<dbReference type="EC" id="3.1.3.3" evidence="4"/>
<feature type="transmembrane region" description="Helical" evidence="2">
    <location>
        <begin position="191"/>
        <end position="211"/>
    </location>
</feature>
<keyword evidence="1 4" id="KW-0378">Hydrolase</keyword>
<gene>
    <name evidence="4" type="primary">rsbU</name>
    <name evidence="4" type="ORF">HVS_05385</name>
</gene>
<evidence type="ECO:0000256" key="2">
    <source>
        <dbReference type="SAM" id="Phobius"/>
    </source>
</evidence>
<organism evidence="4 5">
    <name type="scientific">Acetivibrio saccincola</name>
    <dbReference type="NCBI Taxonomy" id="1677857"/>
    <lineage>
        <taxon>Bacteria</taxon>
        <taxon>Bacillati</taxon>
        <taxon>Bacillota</taxon>
        <taxon>Clostridia</taxon>
        <taxon>Eubacteriales</taxon>
        <taxon>Oscillospiraceae</taxon>
        <taxon>Acetivibrio</taxon>
    </lineage>
</organism>
<dbReference type="EMBL" id="CP025197">
    <property type="protein sequence ID" value="AUG57008.1"/>
    <property type="molecule type" value="Genomic_DNA"/>
</dbReference>
<dbReference type="Pfam" id="PF07228">
    <property type="entry name" value="SpoIIE"/>
    <property type="match status" value="1"/>
</dbReference>
<feature type="transmembrane region" description="Helical" evidence="2">
    <location>
        <begin position="49"/>
        <end position="71"/>
    </location>
</feature>
<dbReference type="Gene3D" id="3.60.40.10">
    <property type="entry name" value="PPM-type phosphatase domain"/>
    <property type="match status" value="1"/>
</dbReference>
<keyword evidence="2" id="KW-0812">Transmembrane</keyword>
<feature type="transmembrane region" description="Helical" evidence="2">
    <location>
        <begin position="12"/>
        <end position="29"/>
    </location>
</feature>
<feature type="transmembrane region" description="Helical" evidence="2">
    <location>
        <begin position="83"/>
        <end position="101"/>
    </location>
</feature>
<feature type="domain" description="PPM-type phosphatase" evidence="3">
    <location>
        <begin position="331"/>
        <end position="557"/>
    </location>
</feature>
<feature type="transmembrane region" description="Helical" evidence="2">
    <location>
        <begin position="121"/>
        <end position="140"/>
    </location>
</feature>
<evidence type="ECO:0000313" key="5">
    <source>
        <dbReference type="Proteomes" id="UP000233534"/>
    </source>
</evidence>
<evidence type="ECO:0000259" key="3">
    <source>
        <dbReference type="SMART" id="SM00331"/>
    </source>
</evidence>
<keyword evidence="2" id="KW-0472">Membrane</keyword>
<feature type="transmembrane region" description="Helical" evidence="2">
    <location>
        <begin position="251"/>
        <end position="270"/>
    </location>
</feature>
<sequence length="561" mass="65179">MLKKISDIHTKYKHYIIIIITGAAAYALLEIAGLFEEEFERIMSIANYLTWHYLFEFISILVSFSVFVVSYYTYDQTRNLRTVFLGSVFFTIGMIDMFHTLSFKGMPDFFIENVSANRATTFWILGRLISAIGFLIATIIPPKRKSKIRKEIFLIIPMAISVFLLNVVTYHPDFFPPMFIEEYGLTKYKIYSEYLIVILFAVVALILIYEYKKKKDNVIFLFVLSLIISIFSEMAFVLYESVYDIYNYLGHIYKFIAFFLIFRGVLISSIKKPYLQLHRAKEQLKDHAENLDKKVYERTIEIKKLNDRLLDDIKYARSIQESMFSFKVPENKNISFEVRYFSAERISGDFYSIFKIDEGNIAFYIGDVSGHGVPAAMLTIFLNQTVRSLLDLNNSKGDLSPGSILDDTYKAFNKTNFGDDVYIVMLFGVYNIKSGRLKWSSAGHNVEPLIIKKNGKIHEIKIKGFPICKLIEIYNEKYQDHITEIEPGDRVMFYTDGLIEARNSSGEFYGTGRLENVLKSNLNKPLKYMADVICDSVFEFMGSKNTQDDITFFILERREQH</sequence>
<dbReference type="SMART" id="SM00331">
    <property type="entry name" value="PP2C_SIG"/>
    <property type="match status" value="1"/>
</dbReference>
<dbReference type="InterPro" id="IPR001932">
    <property type="entry name" value="PPM-type_phosphatase-like_dom"/>
</dbReference>
<protein>
    <submittedName>
        <fullName evidence="4">Phosphoserine phosphatase RsbU</fullName>
        <ecNumber evidence="4">3.1.3.3</ecNumber>
    </submittedName>
</protein>
<dbReference type="InterPro" id="IPR033425">
    <property type="entry name" value="MASE3"/>
</dbReference>
<accession>A0A2K9E3P8</accession>
<evidence type="ECO:0000313" key="4">
    <source>
        <dbReference type="EMBL" id="AUG57008.1"/>
    </source>
</evidence>